<keyword evidence="2" id="KW-1185">Reference proteome</keyword>
<gene>
    <name evidence="1" type="ORF">OIU84_013441</name>
</gene>
<dbReference type="PROSITE" id="PS51257">
    <property type="entry name" value="PROKAR_LIPOPROTEIN"/>
    <property type="match status" value="1"/>
</dbReference>
<reference evidence="1 2" key="1">
    <citation type="journal article" date="2023" name="Int. J. Mol. Sci.">
        <title>De Novo Assembly and Annotation of 11 Diverse Shrub Willow (Salix) Genomes Reveals Novel Gene Organization in Sex-Linked Regions.</title>
        <authorList>
            <person name="Hyden B."/>
            <person name="Feng K."/>
            <person name="Yates T.B."/>
            <person name="Jawdy S."/>
            <person name="Cereghino C."/>
            <person name="Smart L.B."/>
            <person name="Muchero W."/>
        </authorList>
    </citation>
    <scope>NUCLEOTIDE SEQUENCE [LARGE SCALE GENOMIC DNA]</scope>
    <source>
        <tissue evidence="1">Shoot tip</tissue>
    </source>
</reference>
<sequence>MFIESRMSFLLCPGLSACVAGSGLAGPVLKINQVS</sequence>
<dbReference type="Proteomes" id="UP001162972">
    <property type="component" value="Chromosome 2"/>
</dbReference>
<accession>A0AAD6NUP9</accession>
<organism evidence="1 2">
    <name type="scientific">Salix udensis</name>
    <dbReference type="NCBI Taxonomy" id="889485"/>
    <lineage>
        <taxon>Eukaryota</taxon>
        <taxon>Viridiplantae</taxon>
        <taxon>Streptophyta</taxon>
        <taxon>Embryophyta</taxon>
        <taxon>Tracheophyta</taxon>
        <taxon>Spermatophyta</taxon>
        <taxon>Magnoliopsida</taxon>
        <taxon>eudicotyledons</taxon>
        <taxon>Gunneridae</taxon>
        <taxon>Pentapetalae</taxon>
        <taxon>rosids</taxon>
        <taxon>fabids</taxon>
        <taxon>Malpighiales</taxon>
        <taxon>Salicaceae</taxon>
        <taxon>Saliceae</taxon>
        <taxon>Salix</taxon>
    </lineage>
</organism>
<proteinExistence type="predicted"/>
<comment type="caution">
    <text evidence="1">The sequence shown here is derived from an EMBL/GenBank/DDBJ whole genome shotgun (WGS) entry which is preliminary data.</text>
</comment>
<dbReference type="AlphaFoldDB" id="A0AAD6NUP9"/>
<evidence type="ECO:0000313" key="1">
    <source>
        <dbReference type="EMBL" id="KAJ6405476.1"/>
    </source>
</evidence>
<dbReference type="EMBL" id="JAPFFJ010000017">
    <property type="protein sequence ID" value="KAJ6405476.1"/>
    <property type="molecule type" value="Genomic_DNA"/>
</dbReference>
<evidence type="ECO:0000313" key="2">
    <source>
        <dbReference type="Proteomes" id="UP001162972"/>
    </source>
</evidence>
<name>A0AAD6NUP9_9ROSI</name>
<protein>
    <submittedName>
        <fullName evidence="1">Uncharacterized protein</fullName>
    </submittedName>
</protein>